<comment type="similarity">
    <text evidence="1">Belongs to the short-chain dehydrogenases/reductases (SDR) family.</text>
</comment>
<dbReference type="Proteomes" id="UP000629025">
    <property type="component" value="Unassembled WGS sequence"/>
</dbReference>
<evidence type="ECO:0000313" key="3">
    <source>
        <dbReference type="EMBL" id="GGB89328.1"/>
    </source>
</evidence>
<dbReference type="PANTHER" id="PTHR42760">
    <property type="entry name" value="SHORT-CHAIN DEHYDROGENASES/REDUCTASES FAMILY MEMBER"/>
    <property type="match status" value="1"/>
</dbReference>
<dbReference type="PANTHER" id="PTHR42760:SF123">
    <property type="entry name" value="OXIDOREDUCTASE"/>
    <property type="match status" value="1"/>
</dbReference>
<dbReference type="EMBL" id="BMIJ01000003">
    <property type="protein sequence ID" value="GGB89328.1"/>
    <property type="molecule type" value="Genomic_DNA"/>
</dbReference>
<sequence length="279" mass="29323">MSVENGGNDWLGISGRKYVVTGAGSGIGYAIAETLIGLGAQVAMLDRNTAGCEALSARFNAAGAQHLVLACDIGSEASVEQAATTVRETFGLIDGLVNCAGMLRAAPIKSVTLDDWDAVLRTNLTGYMLCSRHFARHTVEGEGAMVHIASVAAHHPQTYSGAYSASKAGITLLSRQIAAEYGAEGVRSNVICPGMIRTALSEPFYQYPGIKERREAMTASRRIGAPQDIANAAIFLLSPRAAYINGAEISVDGGMETMLMDLIPRPGFSAVNSPEQQNA</sequence>
<gene>
    <name evidence="3" type="ORF">GCM10011352_14140</name>
</gene>
<dbReference type="Gene3D" id="3.40.50.720">
    <property type="entry name" value="NAD(P)-binding Rossmann-like Domain"/>
    <property type="match status" value="1"/>
</dbReference>
<evidence type="ECO:0000256" key="1">
    <source>
        <dbReference type="ARBA" id="ARBA00006484"/>
    </source>
</evidence>
<dbReference type="InterPro" id="IPR020904">
    <property type="entry name" value="Sc_DH/Rdtase_CS"/>
</dbReference>
<dbReference type="PROSITE" id="PS00061">
    <property type="entry name" value="ADH_SHORT"/>
    <property type="match status" value="1"/>
</dbReference>
<dbReference type="PRINTS" id="PR00080">
    <property type="entry name" value="SDRFAMILY"/>
</dbReference>
<dbReference type="SUPFAM" id="SSF51735">
    <property type="entry name" value="NAD(P)-binding Rossmann-fold domains"/>
    <property type="match status" value="1"/>
</dbReference>
<dbReference type="InterPro" id="IPR057326">
    <property type="entry name" value="KR_dom"/>
</dbReference>
<name>A0ABQ1K5U9_9GAMM</name>
<keyword evidence="4" id="KW-1185">Reference proteome</keyword>
<dbReference type="InterPro" id="IPR002347">
    <property type="entry name" value="SDR_fam"/>
</dbReference>
<dbReference type="SMART" id="SM00822">
    <property type="entry name" value="PKS_KR"/>
    <property type="match status" value="1"/>
</dbReference>
<dbReference type="PRINTS" id="PR00081">
    <property type="entry name" value="GDHRDH"/>
</dbReference>
<comment type="caution">
    <text evidence="3">The sequence shown here is derived from an EMBL/GenBank/DDBJ whole genome shotgun (WGS) entry which is preliminary data.</text>
</comment>
<organism evidence="3 4">
    <name type="scientific">Marinobacterium zhoushanense</name>
    <dbReference type="NCBI Taxonomy" id="1679163"/>
    <lineage>
        <taxon>Bacteria</taxon>
        <taxon>Pseudomonadati</taxon>
        <taxon>Pseudomonadota</taxon>
        <taxon>Gammaproteobacteria</taxon>
        <taxon>Oceanospirillales</taxon>
        <taxon>Oceanospirillaceae</taxon>
        <taxon>Marinobacterium</taxon>
    </lineage>
</organism>
<dbReference type="RefSeq" id="WP_188746749.1">
    <property type="nucleotide sequence ID" value="NZ_BMIJ01000003.1"/>
</dbReference>
<protein>
    <submittedName>
        <fullName evidence="3">Oxidoreductase</fullName>
    </submittedName>
</protein>
<feature type="domain" description="Ketoreductase" evidence="2">
    <location>
        <begin position="16"/>
        <end position="199"/>
    </location>
</feature>
<dbReference type="CDD" id="cd05233">
    <property type="entry name" value="SDR_c"/>
    <property type="match status" value="1"/>
</dbReference>
<evidence type="ECO:0000259" key="2">
    <source>
        <dbReference type="SMART" id="SM00822"/>
    </source>
</evidence>
<dbReference type="InterPro" id="IPR036291">
    <property type="entry name" value="NAD(P)-bd_dom_sf"/>
</dbReference>
<dbReference type="Pfam" id="PF13561">
    <property type="entry name" value="adh_short_C2"/>
    <property type="match status" value="1"/>
</dbReference>
<evidence type="ECO:0000313" key="4">
    <source>
        <dbReference type="Proteomes" id="UP000629025"/>
    </source>
</evidence>
<reference evidence="4" key="1">
    <citation type="journal article" date="2019" name="Int. J. Syst. Evol. Microbiol.">
        <title>The Global Catalogue of Microorganisms (GCM) 10K type strain sequencing project: providing services to taxonomists for standard genome sequencing and annotation.</title>
        <authorList>
            <consortium name="The Broad Institute Genomics Platform"/>
            <consortium name="The Broad Institute Genome Sequencing Center for Infectious Disease"/>
            <person name="Wu L."/>
            <person name="Ma J."/>
        </authorList>
    </citation>
    <scope>NUCLEOTIDE SEQUENCE [LARGE SCALE GENOMIC DNA]</scope>
    <source>
        <strain evidence="4">CGMCC 1.15341</strain>
    </source>
</reference>
<proteinExistence type="inferred from homology"/>
<accession>A0ABQ1K5U9</accession>